<name>A0A1A8XX42_9RHOO</name>
<dbReference type="PANTHER" id="PTHR10357:SF219">
    <property type="entry name" value="MALTOSE ALPHA-D-GLUCOSYLTRANSFERASE"/>
    <property type="match status" value="1"/>
</dbReference>
<comment type="catalytic activity">
    <reaction evidence="15">
        <text>D-maltose + ATP = alpha-maltose 1-phosphate + ADP + H(+)</text>
        <dbReference type="Rhea" id="RHEA:31915"/>
        <dbReference type="ChEBI" id="CHEBI:15378"/>
        <dbReference type="ChEBI" id="CHEBI:17306"/>
        <dbReference type="ChEBI" id="CHEBI:30616"/>
        <dbReference type="ChEBI" id="CHEBI:63576"/>
        <dbReference type="ChEBI" id="CHEBI:456216"/>
        <dbReference type="EC" id="2.7.1.175"/>
    </reaction>
</comment>
<dbReference type="PANTHER" id="PTHR10357">
    <property type="entry name" value="ALPHA-AMYLASE FAMILY MEMBER"/>
    <property type="match status" value="1"/>
</dbReference>
<gene>
    <name evidence="17" type="ORF">PROAA_330015</name>
</gene>
<keyword evidence="10" id="KW-0106">Calcium</keyword>
<dbReference type="NCBIfam" id="TIGR02457">
    <property type="entry name" value="TreS_Cterm"/>
    <property type="match status" value="1"/>
</dbReference>
<dbReference type="GO" id="GO:0005524">
    <property type="term" value="F:ATP binding"/>
    <property type="evidence" value="ECO:0007669"/>
    <property type="project" value="UniProtKB-KW"/>
</dbReference>
<dbReference type="Pfam" id="PF00128">
    <property type="entry name" value="Alpha-amylase"/>
    <property type="match status" value="1"/>
</dbReference>
<dbReference type="InterPro" id="IPR045857">
    <property type="entry name" value="O16G_dom_2"/>
</dbReference>
<comment type="similarity">
    <text evidence="3">Belongs to the aminoglycoside phosphotransferase family.</text>
</comment>
<dbReference type="Pfam" id="PF18085">
    <property type="entry name" value="Mak_N_cap"/>
    <property type="match status" value="1"/>
</dbReference>
<evidence type="ECO:0000256" key="15">
    <source>
        <dbReference type="ARBA" id="ARBA00049067"/>
    </source>
</evidence>
<dbReference type="AlphaFoldDB" id="A0A1A8XX42"/>
<keyword evidence="18" id="KW-1185">Reference proteome</keyword>
<dbReference type="Gene3D" id="3.20.20.80">
    <property type="entry name" value="Glycosidases"/>
    <property type="match status" value="1"/>
</dbReference>
<evidence type="ECO:0000256" key="14">
    <source>
        <dbReference type="ARBA" id="ARBA00031378"/>
    </source>
</evidence>
<comment type="similarity">
    <text evidence="2">Belongs to the glycosyl hydrolase 13 family. TreS subfamily.</text>
</comment>
<dbReference type="Gene3D" id="2.60.40.1180">
    <property type="entry name" value="Golgi alpha-mannosidase II"/>
    <property type="match status" value="1"/>
</dbReference>
<dbReference type="InterPro" id="IPR011009">
    <property type="entry name" value="Kinase-like_dom_sf"/>
</dbReference>
<dbReference type="SMART" id="SM00642">
    <property type="entry name" value="Aamy"/>
    <property type="match status" value="1"/>
</dbReference>
<evidence type="ECO:0000256" key="10">
    <source>
        <dbReference type="ARBA" id="ARBA00022837"/>
    </source>
</evidence>
<dbReference type="SUPFAM" id="SSF51011">
    <property type="entry name" value="Glycosyl hydrolase domain"/>
    <property type="match status" value="1"/>
</dbReference>
<keyword evidence="7" id="KW-0808">Transferase</keyword>
<feature type="domain" description="Glycosyl hydrolase family 13 catalytic" evidence="16">
    <location>
        <begin position="32"/>
        <end position="431"/>
    </location>
</feature>
<dbReference type="InterPro" id="IPR032091">
    <property type="entry name" value="Malt_amylase-like_C"/>
</dbReference>
<evidence type="ECO:0000256" key="6">
    <source>
        <dbReference type="ARBA" id="ARBA00013882"/>
    </source>
</evidence>
<proteinExistence type="inferred from homology"/>
<dbReference type="GO" id="GO:0005975">
    <property type="term" value="P:carbohydrate metabolic process"/>
    <property type="evidence" value="ECO:0007669"/>
    <property type="project" value="InterPro"/>
</dbReference>
<dbReference type="FunFam" id="3.20.20.80:FF:000055">
    <property type="entry name" value="Trehalose synthase"/>
    <property type="match status" value="1"/>
</dbReference>
<evidence type="ECO:0000256" key="5">
    <source>
        <dbReference type="ARBA" id="ARBA00012619"/>
    </source>
</evidence>
<dbReference type="Pfam" id="PF16657">
    <property type="entry name" value="Malt_amylase_C"/>
    <property type="match status" value="1"/>
</dbReference>
<dbReference type="InterPro" id="IPR006047">
    <property type="entry name" value="GH13_cat_dom"/>
</dbReference>
<evidence type="ECO:0000313" key="17">
    <source>
        <dbReference type="EMBL" id="SBT09559.1"/>
    </source>
</evidence>
<keyword evidence="12" id="KW-0413">Isomerase</keyword>
<dbReference type="Proteomes" id="UP000199600">
    <property type="component" value="Unassembled WGS sequence"/>
</dbReference>
<dbReference type="InterPro" id="IPR017853">
    <property type="entry name" value="GH"/>
</dbReference>
<dbReference type="InterPro" id="IPR012810">
    <property type="entry name" value="TreS/a-amylase_N"/>
</dbReference>
<evidence type="ECO:0000256" key="4">
    <source>
        <dbReference type="ARBA" id="ARBA00011962"/>
    </source>
</evidence>
<dbReference type="NCBIfam" id="TIGR02456">
    <property type="entry name" value="treS_nterm"/>
    <property type="match status" value="1"/>
</dbReference>
<dbReference type="GO" id="GO:0047471">
    <property type="term" value="F:maltose alpha-D-glucosyltransferase activity"/>
    <property type="evidence" value="ECO:0007669"/>
    <property type="project" value="UniProtKB-EC"/>
</dbReference>
<dbReference type="EMBL" id="FLQY01000257">
    <property type="protein sequence ID" value="SBT09559.1"/>
    <property type="molecule type" value="Genomic_DNA"/>
</dbReference>
<dbReference type="RefSeq" id="WP_186411639.1">
    <property type="nucleotide sequence ID" value="NZ_FLQY01000257.1"/>
</dbReference>
<accession>A0A1A8XX42</accession>
<dbReference type="SUPFAM" id="SSF56112">
    <property type="entry name" value="Protein kinase-like (PK-like)"/>
    <property type="match status" value="1"/>
</dbReference>
<dbReference type="Gene3D" id="3.90.1200.10">
    <property type="match status" value="1"/>
</dbReference>
<reference evidence="17 18" key="1">
    <citation type="submission" date="2016-06" db="EMBL/GenBank/DDBJ databases">
        <authorList>
            <person name="Kjaerup R.B."/>
            <person name="Dalgaard T.S."/>
            <person name="Juul-Madsen H.R."/>
        </authorList>
    </citation>
    <scope>NUCLEOTIDE SEQUENCE [LARGE SCALE GENOMIC DNA]</scope>
    <source>
        <strain evidence="17">2</strain>
    </source>
</reference>
<dbReference type="GO" id="GO:0046872">
    <property type="term" value="F:metal ion binding"/>
    <property type="evidence" value="ECO:0007669"/>
    <property type="project" value="UniProtKB-KW"/>
</dbReference>
<protein>
    <recommendedName>
        <fullName evidence="6">Maltokinase</fullName>
        <ecNumber evidence="4">2.7.1.175</ecNumber>
        <ecNumber evidence="5">5.4.99.16</ecNumber>
    </recommendedName>
    <alternativeName>
        <fullName evidence="14">Maltose alpha-D-glucosyltransferase</fullName>
    </alternativeName>
    <alternativeName>
        <fullName evidence="13">Maltose-1-phosphate synthase</fullName>
    </alternativeName>
</protein>
<keyword evidence="9" id="KW-0547">Nucleotide-binding</keyword>
<evidence type="ECO:0000256" key="8">
    <source>
        <dbReference type="ARBA" id="ARBA00022723"/>
    </source>
</evidence>
<evidence type="ECO:0000256" key="1">
    <source>
        <dbReference type="ARBA" id="ARBA00001595"/>
    </source>
</evidence>
<dbReference type="SUPFAM" id="SSF51445">
    <property type="entry name" value="(Trans)glycosidases"/>
    <property type="match status" value="1"/>
</dbReference>
<evidence type="ECO:0000256" key="2">
    <source>
        <dbReference type="ARBA" id="ARBA00005496"/>
    </source>
</evidence>
<dbReference type="CDD" id="cd11334">
    <property type="entry name" value="AmyAc_TreS"/>
    <property type="match status" value="1"/>
</dbReference>
<dbReference type="GO" id="GO:0016740">
    <property type="term" value="F:transferase activity"/>
    <property type="evidence" value="ECO:0007669"/>
    <property type="project" value="UniProtKB-KW"/>
</dbReference>
<dbReference type="InterPro" id="IPR012811">
    <property type="entry name" value="TreS_maltokin_C_dom"/>
</dbReference>
<keyword evidence="8" id="KW-0479">Metal-binding</keyword>
<dbReference type="EC" id="5.4.99.16" evidence="5"/>
<evidence type="ECO:0000256" key="7">
    <source>
        <dbReference type="ARBA" id="ARBA00022679"/>
    </source>
</evidence>
<evidence type="ECO:0000256" key="12">
    <source>
        <dbReference type="ARBA" id="ARBA00023235"/>
    </source>
</evidence>
<dbReference type="InterPro" id="IPR013780">
    <property type="entry name" value="Glyco_hydro_b"/>
</dbReference>
<evidence type="ECO:0000259" key="16">
    <source>
        <dbReference type="SMART" id="SM00642"/>
    </source>
</evidence>
<evidence type="ECO:0000256" key="3">
    <source>
        <dbReference type="ARBA" id="ARBA00006219"/>
    </source>
</evidence>
<keyword evidence="11" id="KW-0067">ATP-binding</keyword>
<comment type="catalytic activity">
    <reaction evidence="1">
        <text>D-maltose = alpha,alpha-trehalose</text>
        <dbReference type="Rhea" id="RHEA:15145"/>
        <dbReference type="ChEBI" id="CHEBI:16551"/>
        <dbReference type="ChEBI" id="CHEBI:17306"/>
        <dbReference type="EC" id="5.4.99.16"/>
    </reaction>
</comment>
<evidence type="ECO:0000313" key="18">
    <source>
        <dbReference type="Proteomes" id="UP000199600"/>
    </source>
</evidence>
<evidence type="ECO:0000256" key="11">
    <source>
        <dbReference type="ARBA" id="ARBA00022840"/>
    </source>
</evidence>
<evidence type="ECO:0000256" key="9">
    <source>
        <dbReference type="ARBA" id="ARBA00022741"/>
    </source>
</evidence>
<organism evidence="17 18">
    <name type="scientific">Candidatus Propionivibrio aalborgensis</name>
    <dbReference type="NCBI Taxonomy" id="1860101"/>
    <lineage>
        <taxon>Bacteria</taxon>
        <taxon>Pseudomonadati</taxon>
        <taxon>Pseudomonadota</taxon>
        <taxon>Betaproteobacteria</taxon>
        <taxon>Rhodocyclales</taxon>
        <taxon>Rhodocyclaceae</taxon>
        <taxon>Propionivibrio</taxon>
    </lineage>
</organism>
<sequence length="1121" mass="128102">MHNDDIKPDANSHVDPAWDKDPLWYKDAIIYELHVKAFFDSNGDGIGDFKGLTEKLDYLQDLGVNTLWLLPFYPSPFRDDGYDISDYHNVHPEYGTRADVRNFIREAHRRGLKVITELVINHTSDQHPWFQAARRAPEGSSKRNFYLWSDTDKKFPETRIIFTDSEKSNWAWDEVAGAYYWHRFFSHQPDLNHNNPAVVNAVIRIMRFWLDLGVDGLRLDAIPYLCVREGTANENLHETHDVIKQMRAVIDAHYKNRMLLAEANQWPEDVREYFGEGDECHMAYNFPVMPRIFMAVAQEERHPIIEIMNQTPAIPDNCQWAIFLRNHDELTLEMVTQRERDYMYKMYAADPRMRVNVGIRRRLAPLMENNRDKIELVIFLILTLPGSPVLYYGDEIGMGDNIYLGDRNGVRTPMQWSPDRNAGFSKADPQRLFLPPNMDPIYGYEAKNVEAQTRNTSSLLQWNKRLIAVRKNHKAFGRGSIKFLEPGNRKILAYVREWEDQILLCVVNLSRNAQPVELDLAAFKTRVPVELLGRSPFPPIGDLPYLLTLAGHGTYCFSLSTNVEVPYWHEERLTRPELPVLVLTQGWLTLSGGKATANTVRRALAATTREQFQNKVMGPYLLSKRWFAAKGHKIERIKILEQDAWETTHGSWLLTIIEVHCAEIPPQLYFLPLAICWDEETSEERRAVLAPWTLAKVRQKERTGILYGAFGAEGFCRSLAEGIGENISLPLGKGRIEFRATPAFERLADGLAAPVRHPALEQSNTAVYFGNQLFLKGYRRLQFGTNPEVEVGRYLTEHSPFPHVAPVAGSVEFQRADGQTMTLALLQGFTENQGDSWSFAVDYLERFLSEPELASEEATPDPHAYFLSLMELLGRRTGELHQAFGMSTGDTAFEQEPITPEDLSRWSIAVQADAVATLNELESRRTSLPENLHAACDHLAALRPVLLERVSPRALAGISAAKMRYHGDYHLGQVLRVEDDFVIIDFEGEPGRPMEERRQKHSPLRDVAGMLRSFSYAAAVATNRVTAERPADRSRTGPLVKTWELQSSEAFLAGYRQAIKGCAAWPEEPGVAERLIKFFVIDKALYEMRYEMNNRPDWLAIPLFSLIRSLDRSLEASKEKA</sequence>
<evidence type="ECO:0000256" key="13">
    <source>
        <dbReference type="ARBA" id="ARBA00031251"/>
    </source>
</evidence>
<dbReference type="Gene3D" id="3.90.400.10">
    <property type="entry name" value="Oligo-1,6-glucosidase, Domain 2"/>
    <property type="match status" value="1"/>
</dbReference>
<dbReference type="EC" id="2.7.1.175" evidence="4"/>
<dbReference type="InterPro" id="IPR040999">
    <property type="entry name" value="Mak_N_cap"/>
</dbReference>